<dbReference type="Gene3D" id="3.90.550.10">
    <property type="entry name" value="Spore Coat Polysaccharide Biosynthesis Protein SpsA, Chain A"/>
    <property type="match status" value="1"/>
</dbReference>
<dbReference type="InterPro" id="IPR029044">
    <property type="entry name" value="Nucleotide-diphossugar_trans"/>
</dbReference>
<feature type="domain" description="TarS/TarP linker" evidence="3">
    <location>
        <begin position="228"/>
        <end position="320"/>
    </location>
</feature>
<dbReference type="EMBL" id="BDCX01000004">
    <property type="protein sequence ID" value="GAT66340.1"/>
    <property type="molecule type" value="Genomic_DNA"/>
</dbReference>
<dbReference type="Proteomes" id="UP000077701">
    <property type="component" value="Unassembled WGS sequence"/>
</dbReference>
<protein>
    <submittedName>
        <fullName evidence="4">Glycosyl transferase</fullName>
    </submittedName>
</protein>
<feature type="compositionally biased region" description="Pro residues" evidence="1">
    <location>
        <begin position="413"/>
        <end position="424"/>
    </location>
</feature>
<dbReference type="OrthoDB" id="2676521at2"/>
<accession>A0A171C9M8</accession>
<dbReference type="PANTHER" id="PTHR22916:SF3">
    <property type="entry name" value="UDP-GLCNAC:BETAGAL BETA-1,3-N-ACETYLGLUCOSAMINYLTRANSFERASE-LIKE PROTEIN 1"/>
    <property type="match status" value="1"/>
</dbReference>
<dbReference type="RefSeq" id="WP_068896486.1">
    <property type="nucleotide sequence ID" value="NZ_BDCX01000004.1"/>
</dbReference>
<feature type="domain" description="Glycosyltransferase 2-like" evidence="2">
    <location>
        <begin position="7"/>
        <end position="168"/>
    </location>
</feature>
<dbReference type="AlphaFoldDB" id="A0A171C9M8"/>
<evidence type="ECO:0000256" key="1">
    <source>
        <dbReference type="SAM" id="MobiDB-lite"/>
    </source>
</evidence>
<evidence type="ECO:0000313" key="5">
    <source>
        <dbReference type="Proteomes" id="UP000077701"/>
    </source>
</evidence>
<dbReference type="InterPro" id="IPR001173">
    <property type="entry name" value="Glyco_trans_2-like"/>
</dbReference>
<dbReference type="PANTHER" id="PTHR22916">
    <property type="entry name" value="GLYCOSYLTRANSFERASE"/>
    <property type="match status" value="1"/>
</dbReference>
<dbReference type="GO" id="GO:0016758">
    <property type="term" value="F:hexosyltransferase activity"/>
    <property type="evidence" value="ECO:0007669"/>
    <property type="project" value="UniProtKB-ARBA"/>
</dbReference>
<dbReference type="CDD" id="cd00761">
    <property type="entry name" value="Glyco_tranf_GTA_type"/>
    <property type="match status" value="1"/>
</dbReference>
<dbReference type="InterPro" id="IPR054028">
    <property type="entry name" value="TarS/TarP_linker"/>
</dbReference>
<reference evidence="4 5" key="1">
    <citation type="journal article" date="2016" name="Genome Announc.">
        <title>Draft Genome Sequence of Planomonospora sphaerica JCM9374, a Rare Actinomycete.</title>
        <authorList>
            <person name="Dohra H."/>
            <person name="Suzuki T."/>
            <person name="Inoue Y."/>
            <person name="Kodani S."/>
        </authorList>
    </citation>
    <scope>NUCLEOTIDE SEQUENCE [LARGE SCALE GENOMIC DNA]</scope>
    <source>
        <strain evidence="4 5">JCM 9374</strain>
    </source>
</reference>
<gene>
    <name evidence="4" type="ORF">PS9374_01989</name>
</gene>
<evidence type="ECO:0000313" key="4">
    <source>
        <dbReference type="EMBL" id="GAT66340.1"/>
    </source>
</evidence>
<evidence type="ECO:0000259" key="3">
    <source>
        <dbReference type="Pfam" id="PF22181"/>
    </source>
</evidence>
<organism evidence="4 5">
    <name type="scientific">Planomonospora sphaerica</name>
    <dbReference type="NCBI Taxonomy" id="161355"/>
    <lineage>
        <taxon>Bacteria</taxon>
        <taxon>Bacillati</taxon>
        <taxon>Actinomycetota</taxon>
        <taxon>Actinomycetes</taxon>
        <taxon>Streptosporangiales</taxon>
        <taxon>Streptosporangiaceae</taxon>
        <taxon>Planomonospora</taxon>
    </lineage>
</organism>
<name>A0A171C9M8_9ACTN</name>
<dbReference type="Pfam" id="PF22181">
    <property type="entry name" value="TarS_linker"/>
    <property type="match status" value="1"/>
</dbReference>
<dbReference type="SUPFAM" id="SSF53448">
    <property type="entry name" value="Nucleotide-diphospho-sugar transferases"/>
    <property type="match status" value="1"/>
</dbReference>
<evidence type="ECO:0000259" key="2">
    <source>
        <dbReference type="Pfam" id="PF00535"/>
    </source>
</evidence>
<proteinExistence type="predicted"/>
<feature type="region of interest" description="Disordered" evidence="1">
    <location>
        <begin position="409"/>
        <end position="447"/>
    </location>
</feature>
<keyword evidence="5" id="KW-1185">Reference proteome</keyword>
<dbReference type="Pfam" id="PF00535">
    <property type="entry name" value="Glycos_transf_2"/>
    <property type="match status" value="1"/>
</dbReference>
<reference evidence="5" key="2">
    <citation type="submission" date="2016-04" db="EMBL/GenBank/DDBJ databases">
        <title>Planomonospora sphaerica JCM9374 whole genome shotgun sequence.</title>
        <authorList>
            <person name="Suzuki T."/>
            <person name="Dohra H."/>
            <person name="Kodani S."/>
        </authorList>
    </citation>
    <scope>NUCLEOTIDE SEQUENCE [LARGE SCALE GENOMIC DNA]</scope>
    <source>
        <strain evidence="5">JCM 9374</strain>
    </source>
</reference>
<keyword evidence="4" id="KW-0808">Transferase</keyword>
<comment type="caution">
    <text evidence="4">The sequence shown here is derived from an EMBL/GenBank/DDBJ whole genome shotgun (WGS) entry which is preliminary data.</text>
</comment>
<dbReference type="STRING" id="161355.PS9374_01989"/>
<sequence length="538" mass="58350">MDVPVVSVIVAVHDVEAYLGECLDSVVGQSIGLERLEVVAVDDGSTDGSGAVLDDYAMRHPEMRAVHQAASGGPGGPRNTGLGLARGRYVFFLDSDDYLGPQALERLVAAAERNGSDVVLGRMAGVGGRRVPRTPFARNRDRADLYRDGVYYTLSAQKLFRRDLVERLGLRFPEHLRTGEDQPFTALAYLNARVISVVADYDCYYLTYREGVRNASRSAVHPLERLPQVAEVMELVERHTPPGEERDRLMMRHFRCEVLSGFGPRWRSFDRRTRDRVTGLARPIVDRWATAWIMDRLPPADALRAHCIRHGLRRELDEVAGFPAGRAYGAAVVEGGRVFAAYPGFRAGLPDRLFEITGRVRPVVRLAALRAGRDGFTLEGVARLEPEGLPAEAELVLRRRGDGLRLAFALPPGDGPQPARPLPPGATGSPLPAGGGPPAPSGGALPAPADGGFRAVVAGVPPGTWDVSVAVGCRGLTREVRLNADRHGAPRIEGASRTNRLFFTVHGNLSVEVSGPTGWIGHARAALRHILKRDVCAM</sequence>